<evidence type="ECO:0000313" key="3">
    <source>
        <dbReference type="Proteomes" id="UP001179952"/>
    </source>
</evidence>
<dbReference type="Proteomes" id="UP001179952">
    <property type="component" value="Unassembled WGS sequence"/>
</dbReference>
<evidence type="ECO:0000256" key="1">
    <source>
        <dbReference type="SAM" id="MobiDB-lite"/>
    </source>
</evidence>
<reference evidence="2" key="2">
    <citation type="submission" date="2023-06" db="EMBL/GenBank/DDBJ databases">
        <authorList>
            <person name="Ma L."/>
            <person name="Liu K.-W."/>
            <person name="Li Z."/>
            <person name="Hsiao Y.-Y."/>
            <person name="Qi Y."/>
            <person name="Fu T."/>
            <person name="Tang G."/>
            <person name="Zhang D."/>
            <person name="Sun W.-H."/>
            <person name="Liu D.-K."/>
            <person name="Li Y."/>
            <person name="Chen G.-Z."/>
            <person name="Liu X.-D."/>
            <person name="Liao X.-Y."/>
            <person name="Jiang Y.-T."/>
            <person name="Yu X."/>
            <person name="Hao Y."/>
            <person name="Huang J."/>
            <person name="Zhao X.-W."/>
            <person name="Ke S."/>
            <person name="Chen Y.-Y."/>
            <person name="Wu W.-L."/>
            <person name="Hsu J.-L."/>
            <person name="Lin Y.-F."/>
            <person name="Huang M.-D."/>
            <person name="Li C.-Y."/>
            <person name="Huang L."/>
            <person name="Wang Z.-W."/>
            <person name="Zhao X."/>
            <person name="Zhong W.-Y."/>
            <person name="Peng D.-H."/>
            <person name="Ahmad S."/>
            <person name="Lan S."/>
            <person name="Zhang J.-S."/>
            <person name="Tsai W.-C."/>
            <person name="Van De Peer Y."/>
            <person name="Liu Z.-J."/>
        </authorList>
    </citation>
    <scope>NUCLEOTIDE SEQUENCE</scope>
    <source>
        <strain evidence="2">SCP</strain>
        <tissue evidence="2">Leaves</tissue>
    </source>
</reference>
<gene>
    <name evidence="2" type="ORF">QJS04_geneDACA021975</name>
</gene>
<organism evidence="2 3">
    <name type="scientific">Acorus gramineus</name>
    <name type="common">Dwarf sweet flag</name>
    <dbReference type="NCBI Taxonomy" id="55184"/>
    <lineage>
        <taxon>Eukaryota</taxon>
        <taxon>Viridiplantae</taxon>
        <taxon>Streptophyta</taxon>
        <taxon>Embryophyta</taxon>
        <taxon>Tracheophyta</taxon>
        <taxon>Spermatophyta</taxon>
        <taxon>Magnoliopsida</taxon>
        <taxon>Liliopsida</taxon>
        <taxon>Acoraceae</taxon>
        <taxon>Acorus</taxon>
    </lineage>
</organism>
<keyword evidence="3" id="KW-1185">Reference proteome</keyword>
<dbReference type="AlphaFoldDB" id="A0AAV9A966"/>
<name>A0AAV9A966_ACOGR</name>
<proteinExistence type="predicted"/>
<feature type="compositionally biased region" description="Polar residues" evidence="1">
    <location>
        <begin position="1"/>
        <end position="22"/>
    </location>
</feature>
<accession>A0AAV9A966</accession>
<protein>
    <submittedName>
        <fullName evidence="2">Uncharacterized protein</fullName>
    </submittedName>
</protein>
<reference evidence="2" key="1">
    <citation type="journal article" date="2023" name="Nat. Commun.">
        <title>Diploid and tetraploid genomes of Acorus and the evolution of monocots.</title>
        <authorList>
            <person name="Ma L."/>
            <person name="Liu K.W."/>
            <person name="Li Z."/>
            <person name="Hsiao Y.Y."/>
            <person name="Qi Y."/>
            <person name="Fu T."/>
            <person name="Tang G.D."/>
            <person name="Zhang D."/>
            <person name="Sun W.H."/>
            <person name="Liu D.K."/>
            <person name="Li Y."/>
            <person name="Chen G.Z."/>
            <person name="Liu X.D."/>
            <person name="Liao X.Y."/>
            <person name="Jiang Y.T."/>
            <person name="Yu X."/>
            <person name="Hao Y."/>
            <person name="Huang J."/>
            <person name="Zhao X.W."/>
            <person name="Ke S."/>
            <person name="Chen Y.Y."/>
            <person name="Wu W.L."/>
            <person name="Hsu J.L."/>
            <person name="Lin Y.F."/>
            <person name="Huang M.D."/>
            <person name="Li C.Y."/>
            <person name="Huang L."/>
            <person name="Wang Z.W."/>
            <person name="Zhao X."/>
            <person name="Zhong W.Y."/>
            <person name="Peng D.H."/>
            <person name="Ahmad S."/>
            <person name="Lan S."/>
            <person name="Zhang J.S."/>
            <person name="Tsai W.C."/>
            <person name="Van de Peer Y."/>
            <person name="Liu Z.J."/>
        </authorList>
    </citation>
    <scope>NUCLEOTIDE SEQUENCE</scope>
    <source>
        <strain evidence="2">SCP</strain>
    </source>
</reference>
<dbReference type="EMBL" id="JAUJYN010000011">
    <property type="protein sequence ID" value="KAK1260739.1"/>
    <property type="molecule type" value="Genomic_DNA"/>
</dbReference>
<sequence>MSAPTSNSTPMNSATPTYLNSSTDEDGVSYCSGGRRMWRSEEGSKDSITTSHMIEGGERNQSVVMQVARDE</sequence>
<evidence type="ECO:0000313" key="2">
    <source>
        <dbReference type="EMBL" id="KAK1260739.1"/>
    </source>
</evidence>
<comment type="caution">
    <text evidence="2">The sequence shown here is derived from an EMBL/GenBank/DDBJ whole genome shotgun (WGS) entry which is preliminary data.</text>
</comment>
<feature type="region of interest" description="Disordered" evidence="1">
    <location>
        <begin position="1"/>
        <end position="32"/>
    </location>
</feature>